<dbReference type="OrthoDB" id="79831at2"/>
<dbReference type="InterPro" id="IPR013557">
    <property type="entry name" value="AntA/B_antirep"/>
</dbReference>
<dbReference type="KEGG" id="mpsy:CEK71_17805"/>
<sequence>MADGLISVFAADIGGTLRPVVDARALHLFLGVKWYFSNWIKQRIPNTS</sequence>
<dbReference type="Pfam" id="PF08346">
    <property type="entry name" value="AntA"/>
    <property type="match status" value="1"/>
</dbReference>
<gene>
    <name evidence="2" type="ORF">CEK71_17805</name>
</gene>
<reference evidence="2 3" key="1">
    <citation type="submission" date="2017-06" db="EMBL/GenBank/DDBJ databases">
        <title>Genome Sequencing of the methanotroph Methylovulum psychrotolerants str. HV10-M2 isolated from a high-altitude environment.</title>
        <authorList>
            <person name="Mateos-Rivera A."/>
        </authorList>
    </citation>
    <scope>NUCLEOTIDE SEQUENCE [LARGE SCALE GENOMIC DNA]</scope>
    <source>
        <strain evidence="2 3">HV10_M2</strain>
    </source>
</reference>
<keyword evidence="3" id="KW-1185">Reference proteome</keyword>
<proteinExistence type="predicted"/>
<accession>A0A1Z4C2N6</accession>
<feature type="domain" description="AntA/AntB antirepressor" evidence="1">
    <location>
        <begin position="21"/>
        <end position="46"/>
    </location>
</feature>
<evidence type="ECO:0000313" key="3">
    <source>
        <dbReference type="Proteomes" id="UP000197019"/>
    </source>
</evidence>
<evidence type="ECO:0000313" key="2">
    <source>
        <dbReference type="EMBL" id="ASF47770.1"/>
    </source>
</evidence>
<dbReference type="Proteomes" id="UP000197019">
    <property type="component" value="Chromosome"/>
</dbReference>
<evidence type="ECO:0000259" key="1">
    <source>
        <dbReference type="Pfam" id="PF08346"/>
    </source>
</evidence>
<organism evidence="2 3">
    <name type="scientific">Methylovulum psychrotolerans</name>
    <dbReference type="NCBI Taxonomy" id="1704499"/>
    <lineage>
        <taxon>Bacteria</taxon>
        <taxon>Pseudomonadati</taxon>
        <taxon>Pseudomonadota</taxon>
        <taxon>Gammaproteobacteria</taxon>
        <taxon>Methylococcales</taxon>
        <taxon>Methylococcaceae</taxon>
        <taxon>Methylovulum</taxon>
    </lineage>
</organism>
<dbReference type="AlphaFoldDB" id="A0A1Z4C2N6"/>
<dbReference type="EMBL" id="CP022129">
    <property type="protein sequence ID" value="ASF47770.1"/>
    <property type="molecule type" value="Genomic_DNA"/>
</dbReference>
<protein>
    <recommendedName>
        <fullName evidence="1">AntA/AntB antirepressor domain-containing protein</fullName>
    </recommendedName>
</protein>
<name>A0A1Z4C2N6_9GAMM</name>